<comment type="caution">
    <text evidence="3">The sequence shown here is derived from an EMBL/GenBank/DDBJ whole genome shotgun (WGS) entry which is preliminary data.</text>
</comment>
<proteinExistence type="predicted"/>
<dbReference type="Proteomes" id="UP000251960">
    <property type="component" value="Chromosome 7"/>
</dbReference>
<feature type="signal peptide" evidence="2">
    <location>
        <begin position="1"/>
        <end position="23"/>
    </location>
</feature>
<feature type="transmembrane region" description="Helical" evidence="1">
    <location>
        <begin position="79"/>
        <end position="95"/>
    </location>
</feature>
<keyword evidence="1" id="KW-0472">Membrane</keyword>
<evidence type="ECO:0000256" key="2">
    <source>
        <dbReference type="SAM" id="SignalP"/>
    </source>
</evidence>
<organism evidence="3">
    <name type="scientific">Zea mays</name>
    <name type="common">Maize</name>
    <dbReference type="NCBI Taxonomy" id="4577"/>
    <lineage>
        <taxon>Eukaryota</taxon>
        <taxon>Viridiplantae</taxon>
        <taxon>Streptophyta</taxon>
        <taxon>Embryophyta</taxon>
        <taxon>Tracheophyta</taxon>
        <taxon>Spermatophyta</taxon>
        <taxon>Magnoliopsida</taxon>
        <taxon>Liliopsida</taxon>
        <taxon>Poales</taxon>
        <taxon>Poaceae</taxon>
        <taxon>PACMAD clade</taxon>
        <taxon>Panicoideae</taxon>
        <taxon>Andropogonodae</taxon>
        <taxon>Andropogoneae</taxon>
        <taxon>Tripsacinae</taxon>
        <taxon>Zea</taxon>
    </lineage>
</organism>
<reference evidence="3" key="1">
    <citation type="journal article" date="2018" name="Nat. Genet.">
        <title>Extensive intraspecific gene order and gene structural variations between Mo17 and other maize genomes.</title>
        <authorList>
            <person name="Sun S."/>
            <person name="Zhou Y."/>
            <person name="Chen J."/>
            <person name="Shi J."/>
            <person name="Zhao H."/>
            <person name="Zhao H."/>
            <person name="Song W."/>
            <person name="Zhang M."/>
            <person name="Cui Y."/>
            <person name="Dong X."/>
            <person name="Liu H."/>
            <person name="Ma X."/>
            <person name="Jiao Y."/>
            <person name="Wang B."/>
            <person name="Wei X."/>
            <person name="Stein J.C."/>
            <person name="Glaubitz J.C."/>
            <person name="Lu F."/>
            <person name="Yu G."/>
            <person name="Liang C."/>
            <person name="Fengler K."/>
            <person name="Li B."/>
            <person name="Rafalski A."/>
            <person name="Schnable P.S."/>
            <person name="Ware D.H."/>
            <person name="Buckler E.S."/>
            <person name="Lai J."/>
        </authorList>
    </citation>
    <scope>NUCLEOTIDE SEQUENCE [LARGE SCALE GENOMIC DNA]</scope>
    <source>
        <tissue evidence="3">Seedling</tissue>
    </source>
</reference>
<evidence type="ECO:0000256" key="1">
    <source>
        <dbReference type="SAM" id="Phobius"/>
    </source>
</evidence>
<keyword evidence="2" id="KW-0732">Signal</keyword>
<accession>A0A3L6DXZ6</accession>
<keyword evidence="1" id="KW-1133">Transmembrane helix</keyword>
<dbReference type="EMBL" id="NCVQ01000008">
    <property type="protein sequence ID" value="PWZ13604.1"/>
    <property type="molecule type" value="Genomic_DNA"/>
</dbReference>
<keyword evidence="1" id="KW-0812">Transmembrane</keyword>
<gene>
    <name evidence="3" type="ORF">Zm00014a_017825</name>
</gene>
<sequence>MMVLASVATTSFVILLLFPLPSCLHLCATPFSAEGIGACASSPYSSDTSSDTDSRNGYCTSTRTFHIMRASSFSPLSDVLFIFPAFALFFLPNLLSPPTVIAASRPMLVDAGTGRVGHAPGLSPCVPSRRIWWLLPRLGYLGYEKSRSEILDNQNP</sequence>
<dbReference type="AlphaFoldDB" id="A0A3L6DXZ6"/>
<feature type="chain" id="PRO_5018181383" description="Secreted peptide" evidence="2">
    <location>
        <begin position="24"/>
        <end position="156"/>
    </location>
</feature>
<protein>
    <recommendedName>
        <fullName evidence="4">Secreted peptide</fullName>
    </recommendedName>
</protein>
<evidence type="ECO:0008006" key="4">
    <source>
        <dbReference type="Google" id="ProtNLM"/>
    </source>
</evidence>
<name>A0A3L6DXZ6_MAIZE</name>
<evidence type="ECO:0000313" key="3">
    <source>
        <dbReference type="EMBL" id="PWZ13604.1"/>
    </source>
</evidence>